<dbReference type="EMBL" id="FQXE01000010">
    <property type="protein sequence ID" value="SHI14083.1"/>
    <property type="molecule type" value="Genomic_DNA"/>
</dbReference>
<proteinExistence type="predicted"/>
<organism evidence="1 2">
    <name type="scientific">Pollutimonas bauzanensis</name>
    <dbReference type="NCBI Taxonomy" id="658167"/>
    <lineage>
        <taxon>Bacteria</taxon>
        <taxon>Pseudomonadati</taxon>
        <taxon>Pseudomonadota</taxon>
        <taxon>Betaproteobacteria</taxon>
        <taxon>Burkholderiales</taxon>
        <taxon>Alcaligenaceae</taxon>
        <taxon>Pollutimonas</taxon>
    </lineage>
</organism>
<evidence type="ECO:0000313" key="1">
    <source>
        <dbReference type="EMBL" id="SHI14083.1"/>
    </source>
</evidence>
<dbReference type="AlphaFoldDB" id="A0A1M5YR81"/>
<dbReference type="OrthoDB" id="9154218at2"/>
<dbReference type="Proteomes" id="UP000184226">
    <property type="component" value="Unassembled WGS sequence"/>
</dbReference>
<evidence type="ECO:0000313" key="2">
    <source>
        <dbReference type="Proteomes" id="UP000184226"/>
    </source>
</evidence>
<keyword evidence="2" id="KW-1185">Reference proteome</keyword>
<name>A0A1M5YR81_9BURK</name>
<reference evidence="1 2" key="1">
    <citation type="submission" date="2016-11" db="EMBL/GenBank/DDBJ databases">
        <authorList>
            <person name="Jaros S."/>
            <person name="Januszkiewicz K."/>
            <person name="Wedrychowicz H."/>
        </authorList>
    </citation>
    <scope>NUCLEOTIDE SEQUENCE [LARGE SCALE GENOMIC DNA]</scope>
    <source>
        <strain evidence="1 2">CGMCC 1.10190</strain>
    </source>
</reference>
<dbReference type="RefSeq" id="WP_073105282.1">
    <property type="nucleotide sequence ID" value="NZ_FQXE01000010.1"/>
</dbReference>
<accession>A0A1M5YR81</accession>
<gene>
    <name evidence="1" type="ORF">SAMN04488135_11051</name>
</gene>
<sequence>MAALPGESADSTLPIALACQPAAAPTLWRRLCSLLKAARKAKSDEEIWATALPGILELDAHILRDIGAPAWAIAQAQQRRTAPSRLLQELSDL</sequence>
<protein>
    <submittedName>
        <fullName evidence="1">Uncharacterized protein</fullName>
    </submittedName>
</protein>